<evidence type="ECO:0000313" key="1">
    <source>
        <dbReference type="EMBL" id="QKN85847.1"/>
    </source>
</evidence>
<dbReference type="EMBL" id="MN445185">
    <property type="protein sequence ID" value="QKN85847.1"/>
    <property type="molecule type" value="Genomic_DNA"/>
</dbReference>
<sequence length="106" mass="12141">MTRMFFNFSPGTNEQIVPADMLLCAIQEVIYPGTHEFPREWTRIAESYFGTEAWFVISALGRNHRYPFHYKNGVVQTWSEYTSNQLRFILASGGLSMLPSTLPLCG</sequence>
<dbReference type="Proteomes" id="UP000515779">
    <property type="component" value="Segment"/>
</dbReference>
<protein>
    <submittedName>
        <fullName evidence="1">Uncharacterized protein</fullName>
    </submittedName>
</protein>
<reference evidence="1 2" key="1">
    <citation type="submission" date="2019-09" db="EMBL/GenBank/DDBJ databases">
        <authorList>
            <person name="Lin J."/>
            <person name="Cucic S."/>
            <person name="Klem A."/>
            <person name="Kropinski A."/>
            <person name="Anany H."/>
        </authorList>
    </citation>
    <scope>NUCLEOTIDE SEQUENCE [LARGE SCALE GENOMIC DNA]</scope>
</reference>
<organism evidence="1 2">
    <name type="scientific">Escherichia phage vB_EcoM_EC001</name>
    <dbReference type="NCBI Taxonomy" id="2739754"/>
    <lineage>
        <taxon>Viruses</taxon>
        <taxon>Duplodnaviria</taxon>
        <taxon>Heunggongvirae</taxon>
        <taxon>Uroviricota</taxon>
        <taxon>Caudoviricetes</taxon>
        <taxon>Chimalliviridae</taxon>
        <taxon>Seoulvirus</taxon>
        <taxon>Seoulvirus SPN3US</taxon>
    </lineage>
</organism>
<proteinExistence type="predicted"/>
<accession>A0A7D4UZI7</accession>
<name>A0A7D4UZI7_9CAUD</name>
<evidence type="ECO:0000313" key="2">
    <source>
        <dbReference type="Proteomes" id="UP000515779"/>
    </source>
</evidence>
<gene>
    <name evidence="1" type="ORF">ACEC001_0100</name>
</gene>